<dbReference type="Pfam" id="PF09388">
    <property type="entry name" value="SpoOE-like"/>
    <property type="match status" value="1"/>
</dbReference>
<dbReference type="InterPro" id="IPR053028">
    <property type="entry name" value="Spo0E-like_phosphatase"/>
</dbReference>
<dbReference type="InterPro" id="IPR037208">
    <property type="entry name" value="Spo0E-like_sf"/>
</dbReference>
<proteinExistence type="predicted"/>
<dbReference type="EMBL" id="JAUSTT010000048">
    <property type="protein sequence ID" value="MDQ0178513.1"/>
    <property type="molecule type" value="Genomic_DNA"/>
</dbReference>
<evidence type="ECO:0000313" key="1">
    <source>
        <dbReference type="EMBL" id="MDQ0178513.1"/>
    </source>
</evidence>
<dbReference type="InterPro" id="IPR036638">
    <property type="entry name" value="HLH_DNA-bd_sf"/>
</dbReference>
<dbReference type="PANTHER" id="PTHR41263:SF1">
    <property type="entry name" value="ASPARTYL-PHOSPHATE PHOSPHATASE YISI"/>
    <property type="match status" value="1"/>
</dbReference>
<protein>
    <recommendedName>
        <fullName evidence="3">Aspartyl-phosphate phosphatase Spo0E family protein</fullName>
    </recommendedName>
</protein>
<dbReference type="Proteomes" id="UP001223586">
    <property type="component" value="Unassembled WGS sequence"/>
</dbReference>
<dbReference type="InterPro" id="IPR018540">
    <property type="entry name" value="Spo0E-like"/>
</dbReference>
<comment type="caution">
    <text evidence="1">The sequence shown here is derived from an EMBL/GenBank/DDBJ whole genome shotgun (WGS) entry which is preliminary data.</text>
</comment>
<organism evidence="1 2">
    <name type="scientific">Bacillus chungangensis</name>
    <dbReference type="NCBI Taxonomy" id="587633"/>
    <lineage>
        <taxon>Bacteria</taxon>
        <taxon>Bacillati</taxon>
        <taxon>Bacillota</taxon>
        <taxon>Bacilli</taxon>
        <taxon>Bacillales</taxon>
        <taxon>Bacillaceae</taxon>
        <taxon>Bacillus</taxon>
    </lineage>
</organism>
<dbReference type="SUPFAM" id="SSF140500">
    <property type="entry name" value="BAS1536-like"/>
    <property type="match status" value="1"/>
</dbReference>
<evidence type="ECO:0000313" key="2">
    <source>
        <dbReference type="Proteomes" id="UP001223586"/>
    </source>
</evidence>
<sequence length="71" mass="8359">MDNNELLKKIEIKRAELIDIVHAQGLRSTTAIHYSQELDSLLNEYHRLLDTGKLNKQRRKVFVCFSETNRC</sequence>
<reference evidence="1 2" key="1">
    <citation type="submission" date="2023-07" db="EMBL/GenBank/DDBJ databases">
        <title>Genomic Encyclopedia of Type Strains, Phase IV (KMG-IV): sequencing the most valuable type-strain genomes for metagenomic binning, comparative biology and taxonomic classification.</title>
        <authorList>
            <person name="Goeker M."/>
        </authorList>
    </citation>
    <scope>NUCLEOTIDE SEQUENCE [LARGE SCALE GENOMIC DNA]</scope>
    <source>
        <strain evidence="1 2">DSM 23837</strain>
    </source>
</reference>
<dbReference type="Gene3D" id="4.10.280.10">
    <property type="entry name" value="Helix-loop-helix DNA-binding domain"/>
    <property type="match status" value="1"/>
</dbReference>
<dbReference type="RefSeq" id="WP_307233407.1">
    <property type="nucleotide sequence ID" value="NZ_JAUSTT010000048.1"/>
</dbReference>
<keyword evidence="2" id="KW-1185">Reference proteome</keyword>
<gene>
    <name evidence="1" type="ORF">J2S08_004420</name>
</gene>
<evidence type="ECO:0008006" key="3">
    <source>
        <dbReference type="Google" id="ProtNLM"/>
    </source>
</evidence>
<name>A0ABT9WZ03_9BACI</name>
<dbReference type="PANTHER" id="PTHR41263">
    <property type="entry name" value="ASPARTYL-PHOSPHATE PHOSPHATASE YISI"/>
    <property type="match status" value="1"/>
</dbReference>
<accession>A0ABT9WZ03</accession>